<dbReference type="InterPro" id="IPR012925">
    <property type="entry name" value="TipAS_dom"/>
</dbReference>
<dbReference type="SUPFAM" id="SSF89082">
    <property type="entry name" value="Antibiotic binding domain of TipA-like multidrug resistance regulators"/>
    <property type="match status" value="1"/>
</dbReference>
<dbReference type="Proteomes" id="UP000319210">
    <property type="component" value="Unassembled WGS sequence"/>
</dbReference>
<dbReference type="InterPro" id="IPR000551">
    <property type="entry name" value="MerR-type_HTH_dom"/>
</dbReference>
<accession>A0A4Y3RA82</accession>
<name>A0A4Y3RA82_STRCI</name>
<reference evidence="7 8" key="1">
    <citation type="submission" date="2019-06" db="EMBL/GenBank/DDBJ databases">
        <title>Whole genome shotgun sequence of Streptomyces cacaoi subsp. cacaoi NBRC 12748.</title>
        <authorList>
            <person name="Hosoyama A."/>
            <person name="Uohara A."/>
            <person name="Ohji S."/>
            <person name="Ichikawa N."/>
        </authorList>
    </citation>
    <scope>NUCLEOTIDE SEQUENCE [LARGE SCALE GENOMIC DNA]</scope>
    <source>
        <strain evidence="7 8">NBRC 12748</strain>
    </source>
</reference>
<feature type="domain" description="HTH merR-type" evidence="6">
    <location>
        <begin position="42"/>
        <end position="111"/>
    </location>
</feature>
<dbReference type="AlphaFoldDB" id="A0A4Y3RA82"/>
<dbReference type="PROSITE" id="PS00552">
    <property type="entry name" value="HTH_MERR_1"/>
    <property type="match status" value="1"/>
</dbReference>
<dbReference type="PANTHER" id="PTHR30204">
    <property type="entry name" value="REDOX-CYCLING DRUG-SENSING TRANSCRIPTIONAL ACTIVATOR SOXR"/>
    <property type="match status" value="1"/>
</dbReference>
<dbReference type="Gene3D" id="1.10.1660.10">
    <property type="match status" value="1"/>
</dbReference>
<proteinExistence type="predicted"/>
<dbReference type="SUPFAM" id="SSF46955">
    <property type="entry name" value="Putative DNA-binding domain"/>
    <property type="match status" value="1"/>
</dbReference>
<evidence type="ECO:0000313" key="8">
    <source>
        <dbReference type="Proteomes" id="UP000319210"/>
    </source>
</evidence>
<dbReference type="PANTHER" id="PTHR30204:SF90">
    <property type="entry name" value="HTH-TYPE TRANSCRIPTIONAL ACTIVATOR MTA"/>
    <property type="match status" value="1"/>
</dbReference>
<keyword evidence="8" id="KW-1185">Reference proteome</keyword>
<organism evidence="7 8">
    <name type="scientific">Streptomyces cacaoi</name>
    <dbReference type="NCBI Taxonomy" id="1898"/>
    <lineage>
        <taxon>Bacteria</taxon>
        <taxon>Bacillati</taxon>
        <taxon>Actinomycetota</taxon>
        <taxon>Actinomycetes</taxon>
        <taxon>Kitasatosporales</taxon>
        <taxon>Streptomycetaceae</taxon>
        <taxon>Streptomyces</taxon>
    </lineage>
</organism>
<dbReference type="Pfam" id="PF13411">
    <property type="entry name" value="MerR_1"/>
    <property type="match status" value="1"/>
</dbReference>
<dbReference type="PROSITE" id="PS50937">
    <property type="entry name" value="HTH_MERR_2"/>
    <property type="match status" value="1"/>
</dbReference>
<dbReference type="Pfam" id="PF07739">
    <property type="entry name" value="TipAS"/>
    <property type="match status" value="1"/>
</dbReference>
<comment type="caution">
    <text evidence="7">The sequence shown here is derived from an EMBL/GenBank/DDBJ whole genome shotgun (WGS) entry which is preliminary data.</text>
</comment>
<dbReference type="GO" id="GO:0003700">
    <property type="term" value="F:DNA-binding transcription factor activity"/>
    <property type="evidence" value="ECO:0007669"/>
    <property type="project" value="InterPro"/>
</dbReference>
<evidence type="ECO:0000256" key="4">
    <source>
        <dbReference type="ARBA" id="ARBA00023163"/>
    </source>
</evidence>
<dbReference type="EMBL" id="BJMM01000108">
    <property type="protein sequence ID" value="GEB54319.1"/>
    <property type="molecule type" value="Genomic_DNA"/>
</dbReference>
<evidence type="ECO:0000256" key="5">
    <source>
        <dbReference type="SAM" id="MobiDB-lite"/>
    </source>
</evidence>
<dbReference type="InterPro" id="IPR047057">
    <property type="entry name" value="MerR_fam"/>
</dbReference>
<evidence type="ECO:0000313" key="7">
    <source>
        <dbReference type="EMBL" id="GEB54319.1"/>
    </source>
</evidence>
<feature type="region of interest" description="Disordered" evidence="5">
    <location>
        <begin position="1"/>
        <end position="41"/>
    </location>
</feature>
<gene>
    <name evidence="7" type="ORF">SCA03_68700</name>
</gene>
<evidence type="ECO:0000259" key="6">
    <source>
        <dbReference type="PROSITE" id="PS50937"/>
    </source>
</evidence>
<dbReference type="SMART" id="SM00422">
    <property type="entry name" value="HTH_MERR"/>
    <property type="match status" value="1"/>
</dbReference>
<keyword evidence="3" id="KW-0010">Activator</keyword>
<evidence type="ECO:0000256" key="2">
    <source>
        <dbReference type="ARBA" id="ARBA00023125"/>
    </source>
</evidence>
<keyword evidence="2" id="KW-0238">DNA-binding</keyword>
<dbReference type="InterPro" id="IPR036244">
    <property type="entry name" value="TipA-like_antibiotic-bd"/>
</dbReference>
<keyword evidence="4" id="KW-0804">Transcription</keyword>
<evidence type="ECO:0000256" key="1">
    <source>
        <dbReference type="ARBA" id="ARBA00023015"/>
    </source>
</evidence>
<protein>
    <submittedName>
        <fullName evidence="7">MerR family transcriptional regulator</fullName>
    </submittedName>
</protein>
<keyword evidence="1" id="KW-0805">Transcription regulation</keyword>
<dbReference type="InterPro" id="IPR009061">
    <property type="entry name" value="DNA-bd_dom_put_sf"/>
</dbReference>
<evidence type="ECO:0000256" key="3">
    <source>
        <dbReference type="ARBA" id="ARBA00023159"/>
    </source>
</evidence>
<dbReference type="PRINTS" id="PR00040">
    <property type="entry name" value="HTHMERR"/>
</dbReference>
<dbReference type="CDD" id="cd01106">
    <property type="entry name" value="HTH_TipAL-Mta"/>
    <property type="match status" value="1"/>
</dbReference>
<dbReference type="GO" id="GO:0003677">
    <property type="term" value="F:DNA binding"/>
    <property type="evidence" value="ECO:0007669"/>
    <property type="project" value="UniProtKB-KW"/>
</dbReference>
<sequence>MTMTHGSPRRQQPHPPPGTGPHSASGAGPGPAPESGPEVHGGLTVGRAAALVGVSVKTLHHWDAIGLVRPGTRTAAGYRVYSGEDIARIHRVLVYRELGLPLARIARVLDAPDTDARHHLRRQRDELVQRIDRLQQMVGAVDRMLEATRTGIRLSPQEQVEIFGDDWEPALVDEAEARWGDSPQWAQYAERAAGLSAQDWKEVAARTAALEADLADAARAGLAPGSPQANLLAERHRALLCTYFDCTHSMHACLGRMFADDPGYTDYFDALAPGLTVWLRDAVHANARAHGVDPETATWE</sequence>
<dbReference type="Gene3D" id="1.10.490.50">
    <property type="entry name" value="Antibiotic binding domain of TipA-like multidrug resistance regulators"/>
    <property type="match status" value="1"/>
</dbReference>